<evidence type="ECO:0000259" key="4">
    <source>
        <dbReference type="Pfam" id="PF00291"/>
    </source>
</evidence>
<organism evidence="5 6">
    <name type="scientific">Estrella lausannensis</name>
    <dbReference type="NCBI Taxonomy" id="483423"/>
    <lineage>
        <taxon>Bacteria</taxon>
        <taxon>Pseudomonadati</taxon>
        <taxon>Chlamydiota</taxon>
        <taxon>Chlamydiia</taxon>
        <taxon>Parachlamydiales</taxon>
        <taxon>Candidatus Criblamydiaceae</taxon>
        <taxon>Estrella</taxon>
    </lineage>
</organism>
<dbReference type="OrthoDB" id="9808024at2"/>
<dbReference type="EMBL" id="CWGJ01000011">
    <property type="protein sequence ID" value="CRX38114.1"/>
    <property type="molecule type" value="Genomic_DNA"/>
</dbReference>
<protein>
    <submittedName>
        <fullName evidence="5">Cysteine synthase</fullName>
        <ecNumber evidence="5">4.2.1.22</ecNumber>
    </submittedName>
</protein>
<keyword evidence="3" id="KW-0663">Pyridoxal phosphate</keyword>
<dbReference type="InterPro" id="IPR050214">
    <property type="entry name" value="Cys_Synth/Cystath_Beta-Synth"/>
</dbReference>
<comment type="cofactor">
    <cofactor evidence="1">
        <name>pyridoxal 5'-phosphate</name>
        <dbReference type="ChEBI" id="CHEBI:597326"/>
    </cofactor>
</comment>
<dbReference type="InterPro" id="IPR036052">
    <property type="entry name" value="TrpB-like_PALP_sf"/>
</dbReference>
<dbReference type="FunFam" id="3.40.50.1100:FF:000003">
    <property type="entry name" value="Cystathionine beta-synthase"/>
    <property type="match status" value="1"/>
</dbReference>
<accession>A0A0H5DR52</accession>
<evidence type="ECO:0000313" key="5">
    <source>
        <dbReference type="EMBL" id="CRX38114.1"/>
    </source>
</evidence>
<dbReference type="Pfam" id="PF00291">
    <property type="entry name" value="PALP"/>
    <property type="match status" value="1"/>
</dbReference>
<comment type="similarity">
    <text evidence="2">Belongs to the cysteine synthase/cystathionine beta-synthase family.</text>
</comment>
<dbReference type="GO" id="GO:0004122">
    <property type="term" value="F:cystathionine beta-synthase activity"/>
    <property type="evidence" value="ECO:0007669"/>
    <property type="project" value="UniProtKB-EC"/>
</dbReference>
<evidence type="ECO:0000256" key="1">
    <source>
        <dbReference type="ARBA" id="ARBA00001933"/>
    </source>
</evidence>
<keyword evidence="6" id="KW-1185">Reference proteome</keyword>
<dbReference type="CDD" id="cd01561">
    <property type="entry name" value="CBS_like"/>
    <property type="match status" value="1"/>
</dbReference>
<dbReference type="GO" id="GO:0044272">
    <property type="term" value="P:sulfur compound biosynthetic process"/>
    <property type="evidence" value="ECO:0007669"/>
    <property type="project" value="UniProtKB-ARBA"/>
</dbReference>
<dbReference type="Gene3D" id="3.40.50.1100">
    <property type="match status" value="2"/>
</dbReference>
<dbReference type="GO" id="GO:0006534">
    <property type="term" value="P:cysteine metabolic process"/>
    <property type="evidence" value="ECO:0007669"/>
    <property type="project" value="UniProtKB-ARBA"/>
</dbReference>
<dbReference type="SUPFAM" id="SSF53686">
    <property type="entry name" value="Tryptophan synthase beta subunit-like PLP-dependent enzymes"/>
    <property type="match status" value="1"/>
</dbReference>
<reference evidence="6" key="1">
    <citation type="submission" date="2015-06" db="EMBL/GenBank/DDBJ databases">
        <authorList>
            <person name="Bertelli C."/>
        </authorList>
    </citation>
    <scope>NUCLEOTIDE SEQUENCE [LARGE SCALE GENOMIC DNA]</scope>
    <source>
        <strain evidence="6">CRIB-30</strain>
    </source>
</reference>
<dbReference type="AlphaFoldDB" id="A0A0H5DR52"/>
<dbReference type="FunFam" id="3.40.50.1100:FF:000118">
    <property type="entry name" value="Related to CYS4-cystathionine beta-synthase"/>
    <property type="match status" value="1"/>
</dbReference>
<evidence type="ECO:0000256" key="3">
    <source>
        <dbReference type="ARBA" id="ARBA00022898"/>
    </source>
</evidence>
<gene>
    <name evidence="5" type="primary">cysK</name>
    <name evidence="5" type="ORF">ELAC_0762</name>
</gene>
<dbReference type="PANTHER" id="PTHR10314">
    <property type="entry name" value="CYSTATHIONINE BETA-SYNTHASE"/>
    <property type="match status" value="1"/>
</dbReference>
<sequence length="328" mass="35849">MVHLPDKSILDTIGNTPLVKLQKMSPNPLVDIFVKLESFSPGASIKDRIVKFIIEDAEKTGKLKKGGVIIENTSGNTGAAAAMIAAIKGYRCILTMPDKVSLEKQNALQAFGAEIIICPTSAAPGSKEHYVEKAKEIAAKTPLSFRINQYDNPLNPLAHYLSTGPEIWKQMEGNIDYFVAAASTGGTISGTSRYLKEQDPTIKVIMPDPVGSIFAEYFRTKKIPEGGSCTYFVEGIGEDHLTQAMDFDLVDDVIQVNDSKSFQAARRLAREEGILAGGSSGSNLFACLEIAQKATERTRIVTILPDSGLKYLSKIFDDEWMLKNHLMQ</sequence>
<proteinExistence type="inferred from homology"/>
<dbReference type="EC" id="4.2.1.22" evidence="5"/>
<evidence type="ECO:0000256" key="2">
    <source>
        <dbReference type="ARBA" id="ARBA00007103"/>
    </source>
</evidence>
<feature type="domain" description="Tryptophan synthase beta chain-like PALP" evidence="4">
    <location>
        <begin position="10"/>
        <end position="306"/>
    </location>
</feature>
<keyword evidence="5" id="KW-0456">Lyase</keyword>
<dbReference type="Proteomes" id="UP000220251">
    <property type="component" value="Unassembled WGS sequence"/>
</dbReference>
<dbReference type="InterPro" id="IPR001926">
    <property type="entry name" value="TrpB-like_PALP"/>
</dbReference>
<dbReference type="RefSeq" id="WP_098037965.1">
    <property type="nucleotide sequence ID" value="NZ_CWGJ01000011.1"/>
</dbReference>
<dbReference type="GO" id="GO:0009069">
    <property type="term" value="P:serine family amino acid metabolic process"/>
    <property type="evidence" value="ECO:0007669"/>
    <property type="project" value="UniProtKB-ARBA"/>
</dbReference>
<evidence type="ECO:0000313" key="6">
    <source>
        <dbReference type="Proteomes" id="UP000220251"/>
    </source>
</evidence>
<name>A0A0H5DR52_9BACT</name>